<evidence type="ECO:0000313" key="2">
    <source>
        <dbReference type="EMBL" id="KAJ6715633.1"/>
    </source>
</evidence>
<keyword evidence="1" id="KW-1133">Transmembrane helix</keyword>
<dbReference type="Proteomes" id="UP001151529">
    <property type="component" value="Chromosome 1"/>
</dbReference>
<protein>
    <submittedName>
        <fullName evidence="2">Uncharacterized protein</fullName>
    </submittedName>
</protein>
<sequence>MATALIFVTRPFSLCKLAIMISLKIMFIAIHTWIELLVVTINFHLNMFRKAMVCFTGLILFPVRVLTALPREKMLEDHLLQMQIEMDNLIWERKEIHGQFQTSVKEIRILGSMLAEVEEENDKAIAKIELLKVELHKLSFKVSPKLLLRLHIVIVFCANEKMCGFQQLQDLKAENAQLKQNLGKGRWSFKDHDHRDNGHNIIGDNYSISSGIQSWKSDYRGTEILFQDLVMQREGWEGNCKRKAEFVNYLKVGSTDSVPIHQVTTGIFSRNLETNEALEHSREAALSQSLFSAVLSLLVGMIIWEAEDPCMPLVVALFTVVGMSLKSVVQFFSTIKNKPASDAVALLSINWFILGTLTYPTLPRVAHILAPWTLSLLDRTVSWLGMSSR</sequence>
<dbReference type="PANTHER" id="PTHR36073:SF1">
    <property type="entry name" value="OS01G0962100 PROTEIN"/>
    <property type="match status" value="1"/>
</dbReference>
<keyword evidence="1" id="KW-0812">Transmembrane</keyword>
<evidence type="ECO:0000256" key="1">
    <source>
        <dbReference type="SAM" id="Phobius"/>
    </source>
</evidence>
<reference evidence="2" key="1">
    <citation type="submission" date="2022-11" db="EMBL/GenBank/DDBJ databases">
        <authorList>
            <person name="Hyden B.L."/>
            <person name="Feng K."/>
            <person name="Yates T."/>
            <person name="Jawdy S."/>
            <person name="Smart L.B."/>
            <person name="Muchero W."/>
        </authorList>
    </citation>
    <scope>NUCLEOTIDE SEQUENCE</scope>
    <source>
        <tissue evidence="2">Shoot tip</tissue>
    </source>
</reference>
<name>A0A9Q0YZL3_SALVM</name>
<keyword evidence="3" id="KW-1185">Reference proteome</keyword>
<dbReference type="PANTHER" id="PTHR36073">
    <property type="match status" value="1"/>
</dbReference>
<evidence type="ECO:0000313" key="3">
    <source>
        <dbReference type="Proteomes" id="UP001151529"/>
    </source>
</evidence>
<reference evidence="2" key="2">
    <citation type="journal article" date="2023" name="Int. J. Mol. Sci.">
        <title>De Novo Assembly and Annotation of 11 Diverse Shrub Willow (Salix) Genomes Reveals Novel Gene Organization in Sex-Linked Regions.</title>
        <authorList>
            <person name="Hyden B."/>
            <person name="Feng K."/>
            <person name="Yates T.B."/>
            <person name="Jawdy S."/>
            <person name="Cereghino C."/>
            <person name="Smart L.B."/>
            <person name="Muchero W."/>
        </authorList>
    </citation>
    <scope>NUCLEOTIDE SEQUENCE [LARGE SCALE GENOMIC DNA]</scope>
    <source>
        <tissue evidence="2">Shoot tip</tissue>
    </source>
</reference>
<feature type="transmembrane region" description="Helical" evidence="1">
    <location>
        <begin position="21"/>
        <end position="41"/>
    </location>
</feature>
<dbReference type="EMBL" id="JAPFFL010000007">
    <property type="protein sequence ID" value="KAJ6715633.1"/>
    <property type="molecule type" value="Genomic_DNA"/>
</dbReference>
<gene>
    <name evidence="2" type="ORF">OIU85_027066</name>
</gene>
<feature type="transmembrane region" description="Helical" evidence="1">
    <location>
        <begin position="344"/>
        <end position="362"/>
    </location>
</feature>
<keyword evidence="1" id="KW-0472">Membrane</keyword>
<feature type="transmembrane region" description="Helical" evidence="1">
    <location>
        <begin position="285"/>
        <end position="304"/>
    </location>
</feature>
<feature type="transmembrane region" description="Helical" evidence="1">
    <location>
        <begin position="310"/>
        <end position="332"/>
    </location>
</feature>
<comment type="caution">
    <text evidence="2">The sequence shown here is derived from an EMBL/GenBank/DDBJ whole genome shotgun (WGS) entry which is preliminary data.</text>
</comment>
<accession>A0A9Q0YZL3</accession>
<proteinExistence type="predicted"/>
<organism evidence="2 3">
    <name type="scientific">Salix viminalis</name>
    <name type="common">Common osier</name>
    <name type="synonym">Basket willow</name>
    <dbReference type="NCBI Taxonomy" id="40686"/>
    <lineage>
        <taxon>Eukaryota</taxon>
        <taxon>Viridiplantae</taxon>
        <taxon>Streptophyta</taxon>
        <taxon>Embryophyta</taxon>
        <taxon>Tracheophyta</taxon>
        <taxon>Spermatophyta</taxon>
        <taxon>Magnoliopsida</taxon>
        <taxon>eudicotyledons</taxon>
        <taxon>Gunneridae</taxon>
        <taxon>Pentapetalae</taxon>
        <taxon>rosids</taxon>
        <taxon>fabids</taxon>
        <taxon>Malpighiales</taxon>
        <taxon>Salicaceae</taxon>
        <taxon>Saliceae</taxon>
        <taxon>Salix</taxon>
    </lineage>
</organism>
<dbReference type="AlphaFoldDB" id="A0A9Q0YZL3"/>
<dbReference type="OrthoDB" id="1937632at2759"/>
<feature type="transmembrane region" description="Helical" evidence="1">
    <location>
        <begin position="47"/>
        <end position="66"/>
    </location>
</feature>